<dbReference type="Proteomes" id="UP001302978">
    <property type="component" value="Chromosome"/>
</dbReference>
<dbReference type="AlphaFoldDB" id="A0AA96UZH8"/>
<keyword evidence="2" id="KW-1185">Reference proteome</keyword>
<evidence type="ECO:0000313" key="1">
    <source>
        <dbReference type="EMBL" id="WNY22933.1"/>
    </source>
</evidence>
<evidence type="ECO:0000313" key="2">
    <source>
        <dbReference type="Proteomes" id="UP001302978"/>
    </source>
</evidence>
<organism evidence="1 2">
    <name type="scientific">Methanimicrococcus hongohii</name>
    <dbReference type="NCBI Taxonomy" id="3028295"/>
    <lineage>
        <taxon>Archaea</taxon>
        <taxon>Methanobacteriati</taxon>
        <taxon>Methanobacteriota</taxon>
        <taxon>Stenosarchaea group</taxon>
        <taxon>Methanomicrobia</taxon>
        <taxon>Methanosarcinales</taxon>
        <taxon>Methanosarcinaceae</taxon>
        <taxon>Methanimicrococcus</taxon>
    </lineage>
</organism>
<protein>
    <submittedName>
        <fullName evidence="1">Uncharacterized protein</fullName>
    </submittedName>
</protein>
<dbReference type="EMBL" id="CP131059">
    <property type="protein sequence ID" value="WNY22933.1"/>
    <property type="molecule type" value="Genomic_DNA"/>
</dbReference>
<accession>A0AA96UZH8</accession>
<reference evidence="1 2" key="1">
    <citation type="submission" date="2023-07" db="EMBL/GenBank/DDBJ databases">
        <title>Closed genoem sequence of Methanomicrococcus sp. Hf6.</title>
        <authorList>
            <person name="Poehlein A."/>
            <person name="Protasov E."/>
            <person name="Platt K."/>
            <person name="Reeh H."/>
            <person name="Daniel R."/>
            <person name="Brune A."/>
        </authorList>
    </citation>
    <scope>NUCLEOTIDE SEQUENCE [LARGE SCALE GENOMIC DNA]</scope>
    <source>
        <strain evidence="1 2">Hf6</strain>
    </source>
</reference>
<gene>
    <name evidence="1" type="ORF">MmiHf6_02260</name>
</gene>
<sequence length="61" mass="7484">MNFLLLLLLPEVFRPTAAVRRRARAVSFLQIFYNRPRFYYIYIQKECQNLFKNQQSDKIIK</sequence>
<proteinExistence type="predicted"/>
<name>A0AA96UZH8_9EURY</name>
<dbReference type="KEGG" id="mehf:MmiHf6_02260"/>